<gene>
    <name evidence="1" type="ORF">JMN32_15830</name>
</gene>
<dbReference type="Proteomes" id="UP000614216">
    <property type="component" value="Unassembled WGS sequence"/>
</dbReference>
<sequence>MVTALTGVVSLTERYDAPQPKATSGWVAANHDQYSAGVSIFKASQLYTTVCSAPVLISCFKSFLATYNREILTKKHLYSIPPAFLKLAYILPFKAIPQSSDEEAPSLRG</sequence>
<dbReference type="RefSeq" id="WP_202857325.1">
    <property type="nucleotide sequence ID" value="NZ_JAEUGD010000053.1"/>
</dbReference>
<keyword evidence="2" id="KW-1185">Reference proteome</keyword>
<reference evidence="1" key="1">
    <citation type="submission" date="2021-01" db="EMBL/GenBank/DDBJ databases">
        <title>Fulvivirga kasyanovii gen. nov., sp nov., a novel member of the phylum Bacteroidetes isolated from seawater in a mussel farm.</title>
        <authorList>
            <person name="Zhao L.-H."/>
            <person name="Wang Z.-J."/>
        </authorList>
    </citation>
    <scope>NUCLEOTIDE SEQUENCE</scope>
    <source>
        <strain evidence="1">29W222</strain>
    </source>
</reference>
<name>A0A937FX97_9BACT</name>
<organism evidence="1 2">
    <name type="scientific">Fulvivirga marina</name>
    <dbReference type="NCBI Taxonomy" id="2494733"/>
    <lineage>
        <taxon>Bacteria</taxon>
        <taxon>Pseudomonadati</taxon>
        <taxon>Bacteroidota</taxon>
        <taxon>Cytophagia</taxon>
        <taxon>Cytophagales</taxon>
        <taxon>Fulvivirgaceae</taxon>
        <taxon>Fulvivirga</taxon>
    </lineage>
</organism>
<comment type="caution">
    <text evidence="1">The sequence shown here is derived from an EMBL/GenBank/DDBJ whole genome shotgun (WGS) entry which is preliminary data.</text>
</comment>
<protein>
    <submittedName>
        <fullName evidence="1">Uncharacterized protein</fullName>
    </submittedName>
</protein>
<evidence type="ECO:0000313" key="2">
    <source>
        <dbReference type="Proteomes" id="UP000614216"/>
    </source>
</evidence>
<dbReference type="AlphaFoldDB" id="A0A937FX97"/>
<evidence type="ECO:0000313" key="1">
    <source>
        <dbReference type="EMBL" id="MBL6447789.1"/>
    </source>
</evidence>
<accession>A0A937FX97</accession>
<dbReference type="EMBL" id="JAEUGD010000053">
    <property type="protein sequence ID" value="MBL6447789.1"/>
    <property type="molecule type" value="Genomic_DNA"/>
</dbReference>
<proteinExistence type="predicted"/>